<dbReference type="GO" id="GO:0046148">
    <property type="term" value="P:pigment biosynthetic process"/>
    <property type="evidence" value="ECO:0007669"/>
    <property type="project" value="InterPro"/>
</dbReference>
<feature type="binding site" evidence="7">
    <location>
        <position position="337"/>
    </location>
    <ligand>
        <name>Cu cation</name>
        <dbReference type="ChEBI" id="CHEBI:23378"/>
        <label>B</label>
    </ligand>
</feature>
<feature type="binding site" evidence="7">
    <location>
        <position position="371"/>
    </location>
    <ligand>
        <name>Cu cation</name>
        <dbReference type="ChEBI" id="CHEBI:23378"/>
        <label>B</label>
    </ligand>
</feature>
<dbReference type="PANTHER" id="PTHR11474:SF76">
    <property type="entry name" value="SHKT DOMAIN-CONTAINING PROTEIN"/>
    <property type="match status" value="1"/>
</dbReference>
<dbReference type="InterPro" id="IPR022740">
    <property type="entry name" value="Polyphenol_oxidase_C"/>
</dbReference>
<dbReference type="InterPro" id="IPR016213">
    <property type="entry name" value="Polyphenol_oxidase"/>
</dbReference>
<dbReference type="PIRSF" id="PIRSF000290">
    <property type="entry name" value="PPO_plant"/>
    <property type="match status" value="1"/>
</dbReference>
<dbReference type="AlphaFoldDB" id="A0A803LLC7"/>
<dbReference type="PRINTS" id="PR00092">
    <property type="entry name" value="TYROSINASE"/>
</dbReference>
<dbReference type="OMA" id="NRENMGI"/>
<evidence type="ECO:0000256" key="3">
    <source>
        <dbReference type="ARBA" id="ARBA00022784"/>
    </source>
</evidence>
<feature type="binding site" evidence="7">
    <location>
        <position position="214"/>
    </location>
    <ligand>
        <name>Cu cation</name>
        <dbReference type="ChEBI" id="CHEBI:23378"/>
        <label>A</label>
    </ligand>
</feature>
<evidence type="ECO:0000256" key="1">
    <source>
        <dbReference type="ARBA" id="ARBA00009928"/>
    </source>
</evidence>
<evidence type="ECO:0000256" key="4">
    <source>
        <dbReference type="ARBA" id="ARBA00023002"/>
    </source>
</evidence>
<keyword evidence="4" id="KW-0560">Oxidoreductase</keyword>
<evidence type="ECO:0000256" key="9">
    <source>
        <dbReference type="PIRSR" id="PIRSR000290-3"/>
    </source>
</evidence>
<evidence type="ECO:0000256" key="8">
    <source>
        <dbReference type="PIRSR" id="PIRSR000290-2"/>
    </source>
</evidence>
<dbReference type="GO" id="GO:0004097">
    <property type="term" value="F:catechol oxidase activity"/>
    <property type="evidence" value="ECO:0007669"/>
    <property type="project" value="InterPro"/>
</dbReference>
<evidence type="ECO:0000256" key="6">
    <source>
        <dbReference type="ARBA" id="ARBA00023157"/>
    </source>
</evidence>
<evidence type="ECO:0000256" key="2">
    <source>
        <dbReference type="ARBA" id="ARBA00022723"/>
    </source>
</evidence>
<feature type="domain" description="Tyrosinase copper-binding" evidence="11">
    <location>
        <begin position="364"/>
        <end position="375"/>
    </location>
</feature>
<reference evidence="12" key="1">
    <citation type="journal article" date="2017" name="Nature">
        <title>The genome of Chenopodium quinoa.</title>
        <authorList>
            <person name="Jarvis D.E."/>
            <person name="Ho Y.S."/>
            <person name="Lightfoot D.J."/>
            <person name="Schmoeckel S.M."/>
            <person name="Li B."/>
            <person name="Borm T.J.A."/>
            <person name="Ohyanagi H."/>
            <person name="Mineta K."/>
            <person name="Michell C.T."/>
            <person name="Saber N."/>
            <person name="Kharbatia N.M."/>
            <person name="Rupper R.R."/>
            <person name="Sharp A.R."/>
            <person name="Dally N."/>
            <person name="Boughton B.A."/>
            <person name="Woo Y.H."/>
            <person name="Gao G."/>
            <person name="Schijlen E.G.W.M."/>
            <person name="Guo X."/>
            <person name="Momin A.A."/>
            <person name="Negrao S."/>
            <person name="Al-Babili S."/>
            <person name="Gehring C."/>
            <person name="Roessner U."/>
            <person name="Jung C."/>
            <person name="Murphy K."/>
            <person name="Arold S.T."/>
            <person name="Gojobori T."/>
            <person name="van der Linden C.G."/>
            <person name="van Loo E.N."/>
            <person name="Jellen E.N."/>
            <person name="Maughan P.J."/>
            <person name="Tester M."/>
        </authorList>
    </citation>
    <scope>NUCLEOTIDE SEQUENCE [LARGE SCALE GENOMIC DNA]</scope>
    <source>
        <strain evidence="12">cv. PI 614886</strain>
    </source>
</reference>
<dbReference type="InterPro" id="IPR050316">
    <property type="entry name" value="Tyrosinase/Hemocyanin"/>
</dbReference>
<feature type="disulfide bond" evidence="8">
    <location>
        <begin position="108"/>
        <end position="123"/>
    </location>
</feature>
<dbReference type="KEGG" id="cqi:110693575"/>
<keyword evidence="13" id="KW-1185">Reference proteome</keyword>
<dbReference type="Proteomes" id="UP000596660">
    <property type="component" value="Unplaced"/>
</dbReference>
<dbReference type="InterPro" id="IPR008922">
    <property type="entry name" value="Di-copper_centre_dom_sf"/>
</dbReference>
<comment type="similarity">
    <text evidence="1">Belongs to the tyrosinase family.</text>
</comment>
<feature type="binding site" evidence="7">
    <location>
        <position position="205"/>
    </location>
    <ligand>
        <name>Cu cation</name>
        <dbReference type="ChEBI" id="CHEBI:23378"/>
        <label>A</label>
    </ligand>
</feature>
<sequence>MSSLYSPPTTTTTISGAAEFKHHHVFPKTSQLSISRSLGRRPIPKISCKVAKDGDQNPKTTNNEGGANMFNRRNMLIGLGGLYGAATTLGGAPSTLAAPVQTPNPNACGPADLPSNAQGLNCCPPRTTSIVDFVLPTPPTTLRVRQPAHLVDDEFREKFTRAMSLMKALPSTDPRSFTQQANVHCAYCNGGYSQVGFPNMDLQVHNSWLFYPFHRWYLYFYERILGNLIDDPTFAIPFWNWDTQAGMTMPAMYTDQNSPLFDPIRDRGHQPPKVLDLNYDGIDSNDLPDQSMIANNLTVLNRQMVNNSTTARLFLGAPYRAGSFPNPGGGSVENIPHGTVHVWTGDRNRPNLENMGNFYSAARDPLFYAHHANMDRMWSVWKTLGGNRRDYTDSDWLNAAFIFYNENAQAVRVRVRDCVDSTKLGYNYQEVDLPWINAQPTASSSSRVRSVTSSTPPTANAMESTSKSNKVVKFPKPLNKSLRTNVTRPKKSRSKRDKDRDEEVLVIEVDVKKHDEYVKFDVYINDEDDIPSKKMQVKAEYAGSFVNVPHRHTHGNNRGNHDLETTFRVGLTQLIVQLGADDDEGVTVNLVLRAGSKGNVVIKSMKIEIA</sequence>
<evidence type="ECO:0000313" key="12">
    <source>
        <dbReference type="EnsemblPlants" id="AUR62014774-RA:cds"/>
    </source>
</evidence>
<dbReference type="Gramene" id="AUR62014774-RA">
    <property type="protein sequence ID" value="AUR62014774-RA:cds"/>
    <property type="gene ID" value="AUR62014774"/>
</dbReference>
<dbReference type="GeneID" id="110693575"/>
<keyword evidence="5 7" id="KW-0186">Copper</keyword>
<comment type="cofactor">
    <cofactor evidence="7">
        <name>Cu(2+)</name>
        <dbReference type="ChEBI" id="CHEBI:29036"/>
    </cofactor>
    <text evidence="7">Binds 2 copper ions per subunit.</text>
</comment>
<evidence type="ECO:0000256" key="10">
    <source>
        <dbReference type="SAM" id="MobiDB-lite"/>
    </source>
</evidence>
<feature type="disulfide bond" evidence="8">
    <location>
        <begin position="122"/>
        <end position="185"/>
    </location>
</feature>
<dbReference type="InterPro" id="IPR022739">
    <property type="entry name" value="Polyphenol_oxidase_cen"/>
</dbReference>
<dbReference type="FunFam" id="1.10.1280.10:FF:000007">
    <property type="entry name" value="Polyphenol oxidase, chloroplastic"/>
    <property type="match status" value="1"/>
</dbReference>
<keyword evidence="2 7" id="KW-0479">Metal-binding</keyword>
<organism evidence="12 13">
    <name type="scientific">Chenopodium quinoa</name>
    <name type="common">Quinoa</name>
    <dbReference type="NCBI Taxonomy" id="63459"/>
    <lineage>
        <taxon>Eukaryota</taxon>
        <taxon>Viridiplantae</taxon>
        <taxon>Streptophyta</taxon>
        <taxon>Embryophyta</taxon>
        <taxon>Tracheophyta</taxon>
        <taxon>Spermatophyta</taxon>
        <taxon>Magnoliopsida</taxon>
        <taxon>eudicotyledons</taxon>
        <taxon>Gunneridae</taxon>
        <taxon>Pentapetalae</taxon>
        <taxon>Caryophyllales</taxon>
        <taxon>Chenopodiaceae</taxon>
        <taxon>Chenopodioideae</taxon>
        <taxon>Atripliceae</taxon>
        <taxon>Chenopodium</taxon>
    </lineage>
</organism>
<reference evidence="12" key="2">
    <citation type="submission" date="2021-03" db="UniProtKB">
        <authorList>
            <consortium name="EnsemblPlants"/>
        </authorList>
    </citation>
    <scope>IDENTIFICATION</scope>
</reference>
<dbReference type="SUPFAM" id="SSF48056">
    <property type="entry name" value="Di-copper centre-containing domain"/>
    <property type="match status" value="1"/>
</dbReference>
<evidence type="ECO:0000259" key="11">
    <source>
        <dbReference type="PROSITE" id="PS00498"/>
    </source>
</evidence>
<dbReference type="PANTHER" id="PTHR11474">
    <property type="entry name" value="TYROSINASE FAMILY MEMBER"/>
    <property type="match status" value="1"/>
</dbReference>
<feature type="compositionally biased region" description="Low complexity" evidence="10">
    <location>
        <begin position="444"/>
        <end position="459"/>
    </location>
</feature>
<name>A0A803LLC7_CHEQI</name>
<feature type="region of interest" description="Disordered" evidence="10">
    <location>
        <begin position="444"/>
        <end position="501"/>
    </location>
</feature>
<dbReference type="RefSeq" id="XP_021726399.1">
    <property type="nucleotide sequence ID" value="XM_021870707.1"/>
</dbReference>
<keyword evidence="6 8" id="KW-1015">Disulfide bond</keyword>
<dbReference type="Gene3D" id="1.10.1280.10">
    <property type="entry name" value="Di-copper center containing domain from catechol oxidase"/>
    <property type="match status" value="1"/>
</dbReference>
<accession>A0A803LLC7</accession>
<gene>
    <name evidence="12" type="primary">LOC110693575</name>
</gene>
<dbReference type="OrthoDB" id="6132182at2759"/>
<dbReference type="EnsemblPlants" id="AUR62014774-RA">
    <property type="protein sequence ID" value="AUR62014774-RA:cds"/>
    <property type="gene ID" value="AUR62014774"/>
</dbReference>
<feature type="region of interest" description="Disordered" evidence="10">
    <location>
        <begin position="46"/>
        <end position="68"/>
    </location>
</feature>
<dbReference type="PROSITE" id="PS00498">
    <property type="entry name" value="TYROSINASE_2"/>
    <property type="match status" value="1"/>
</dbReference>
<protein>
    <recommendedName>
        <fullName evidence="11">Tyrosinase copper-binding domain-containing protein</fullName>
    </recommendedName>
</protein>
<dbReference type="GO" id="GO:0046872">
    <property type="term" value="F:metal ion binding"/>
    <property type="evidence" value="ECO:0007669"/>
    <property type="project" value="UniProtKB-KW"/>
</dbReference>
<keyword evidence="3" id="KW-0883">Thioether bond</keyword>
<feature type="binding site" evidence="7">
    <location>
        <position position="184"/>
    </location>
    <ligand>
        <name>Cu cation</name>
        <dbReference type="ChEBI" id="CHEBI:23378"/>
        <label>A</label>
    </ligand>
</feature>
<evidence type="ECO:0000313" key="13">
    <source>
        <dbReference type="Proteomes" id="UP000596660"/>
    </source>
</evidence>
<dbReference type="Pfam" id="PF00264">
    <property type="entry name" value="Tyrosinase"/>
    <property type="match status" value="1"/>
</dbReference>
<dbReference type="InterPro" id="IPR002227">
    <property type="entry name" value="Tyrosinase_Cu-bd"/>
</dbReference>
<proteinExistence type="inferred from homology"/>
<feature type="cross-link" description="2'-(S-cysteinyl)-histidine (Cys-His)" evidence="9">
    <location>
        <begin position="188"/>
        <end position="205"/>
    </location>
</feature>
<evidence type="ECO:0000256" key="5">
    <source>
        <dbReference type="ARBA" id="ARBA00023008"/>
    </source>
</evidence>
<feature type="binding site" evidence="7">
    <location>
        <position position="341"/>
    </location>
    <ligand>
        <name>Cu cation</name>
        <dbReference type="ChEBI" id="CHEBI:23378"/>
        <label>B</label>
    </ligand>
</feature>
<evidence type="ECO:0000256" key="7">
    <source>
        <dbReference type="PIRSR" id="PIRSR000290-1"/>
    </source>
</evidence>
<dbReference type="Pfam" id="PF12142">
    <property type="entry name" value="PPO1_DWL"/>
    <property type="match status" value="1"/>
</dbReference>
<dbReference type="Pfam" id="PF12143">
    <property type="entry name" value="PPO1_KFDV"/>
    <property type="match status" value="1"/>
</dbReference>